<evidence type="ECO:0008006" key="4">
    <source>
        <dbReference type="Google" id="ProtNLM"/>
    </source>
</evidence>
<evidence type="ECO:0000256" key="1">
    <source>
        <dbReference type="SAM" id="MobiDB-lite"/>
    </source>
</evidence>
<name>A0ABT6LV82_9ACTN</name>
<keyword evidence="3" id="KW-1185">Reference proteome</keyword>
<evidence type="ECO:0000313" key="2">
    <source>
        <dbReference type="EMBL" id="MDH6220201.1"/>
    </source>
</evidence>
<accession>A0ABT6LV82</accession>
<sequence>MSGYDLLARSLVACGREGLTGELRVAGAPGGVFHLRDGLVVAAESPGAPGPEALLLRSGRIDGEQWAALVREAGGARWPVAGLIVHGYAGAAQLRVVCVMALQDAAFAIAAGRVEGCERTVGEVGPPAPVAVGEPPGRLLQDASRKLAAVAAMPRPVHPDGERPVPAAGWADGPLTELRGELLAHADGRRTARDLAFRTGRGVYTVTVEVARMFAEGLLETPGPPAPIVVRTPPGGVRQRTPPPAPAPPPVPAAPRAVELPRRSPGASGITESLTPSLAPEKHGASWKGFFRLRNGTSK</sequence>
<dbReference type="EMBL" id="JARXVH010000015">
    <property type="protein sequence ID" value="MDH6220201.1"/>
    <property type="molecule type" value="Genomic_DNA"/>
</dbReference>
<proteinExistence type="predicted"/>
<gene>
    <name evidence="2" type="ORF">M2283_007541</name>
</gene>
<protein>
    <recommendedName>
        <fullName evidence="4">MarR family transcriptional regulator</fullName>
    </recommendedName>
</protein>
<feature type="region of interest" description="Disordered" evidence="1">
    <location>
        <begin position="233"/>
        <end position="285"/>
    </location>
</feature>
<feature type="compositionally biased region" description="Pro residues" evidence="1">
    <location>
        <begin position="241"/>
        <end position="253"/>
    </location>
</feature>
<organism evidence="2 3">
    <name type="scientific">Streptomyces pseudovenezuelae</name>
    <dbReference type="NCBI Taxonomy" id="67350"/>
    <lineage>
        <taxon>Bacteria</taxon>
        <taxon>Bacillati</taxon>
        <taxon>Actinomycetota</taxon>
        <taxon>Actinomycetes</taxon>
        <taxon>Kitasatosporales</taxon>
        <taxon>Streptomycetaceae</taxon>
        <taxon>Streptomyces</taxon>
        <taxon>Streptomyces aurantiacus group</taxon>
    </lineage>
</organism>
<evidence type="ECO:0000313" key="3">
    <source>
        <dbReference type="Proteomes" id="UP001160499"/>
    </source>
</evidence>
<dbReference type="RefSeq" id="WP_280880963.1">
    <property type="nucleotide sequence ID" value="NZ_JARXVH010000015.1"/>
</dbReference>
<comment type="caution">
    <text evidence="2">The sequence shown here is derived from an EMBL/GenBank/DDBJ whole genome shotgun (WGS) entry which is preliminary data.</text>
</comment>
<reference evidence="2 3" key="1">
    <citation type="submission" date="2023-04" db="EMBL/GenBank/DDBJ databases">
        <title>Forest soil microbial communities from Buena Vista Peninsula, Colon Province, Panama.</title>
        <authorList>
            <person name="Bouskill N."/>
        </authorList>
    </citation>
    <scope>NUCLEOTIDE SEQUENCE [LARGE SCALE GENOMIC DNA]</scope>
    <source>
        <strain evidence="2 3">GGS1</strain>
    </source>
</reference>
<dbReference type="Proteomes" id="UP001160499">
    <property type="component" value="Unassembled WGS sequence"/>
</dbReference>